<dbReference type="EnsemblMetazoa" id="tetur01g05830.1">
    <property type="protein sequence ID" value="tetur01g05830.1"/>
    <property type="gene ID" value="tetur01g05830"/>
</dbReference>
<dbReference type="SUPFAM" id="SSF52087">
    <property type="entry name" value="CRAL/TRIO domain"/>
    <property type="match status" value="1"/>
</dbReference>
<dbReference type="HOGENOM" id="CLU_1654379_0_0_1"/>
<evidence type="ECO:0000259" key="1">
    <source>
        <dbReference type="Pfam" id="PF00650"/>
    </source>
</evidence>
<organism evidence="2 3">
    <name type="scientific">Tetranychus urticae</name>
    <name type="common">Two-spotted spider mite</name>
    <dbReference type="NCBI Taxonomy" id="32264"/>
    <lineage>
        <taxon>Eukaryota</taxon>
        <taxon>Metazoa</taxon>
        <taxon>Ecdysozoa</taxon>
        <taxon>Arthropoda</taxon>
        <taxon>Chelicerata</taxon>
        <taxon>Arachnida</taxon>
        <taxon>Acari</taxon>
        <taxon>Acariformes</taxon>
        <taxon>Trombidiformes</taxon>
        <taxon>Prostigmata</taxon>
        <taxon>Eleutherengona</taxon>
        <taxon>Raphignathae</taxon>
        <taxon>Tetranychoidea</taxon>
        <taxon>Tetranychidae</taxon>
        <taxon>Tetranychus</taxon>
    </lineage>
</organism>
<dbReference type="GO" id="GO:0012505">
    <property type="term" value="C:endomembrane system"/>
    <property type="evidence" value="ECO:0007669"/>
    <property type="project" value="TreeGrafter"/>
</dbReference>
<protein>
    <recommendedName>
        <fullName evidence="1">CRAL-TRIO domain-containing protein</fullName>
    </recommendedName>
</protein>
<feature type="domain" description="CRAL-TRIO" evidence="1">
    <location>
        <begin position="86"/>
        <end position="222"/>
    </location>
</feature>
<name>T1JR70_TETUR</name>
<evidence type="ECO:0000313" key="3">
    <source>
        <dbReference type="Proteomes" id="UP000015104"/>
    </source>
</evidence>
<dbReference type="KEGG" id="tut:107371602"/>
<accession>T1JR70</accession>
<dbReference type="Proteomes" id="UP000015104">
    <property type="component" value="Unassembled WGS sequence"/>
</dbReference>
<gene>
    <name evidence="2" type="primary">107371602</name>
</gene>
<dbReference type="Pfam" id="PF00650">
    <property type="entry name" value="CRAL_TRIO"/>
    <property type="match status" value="1"/>
</dbReference>
<dbReference type="Gene3D" id="3.40.525.10">
    <property type="entry name" value="CRAL-TRIO lipid binding domain"/>
    <property type="match status" value="1"/>
</dbReference>
<proteinExistence type="predicted"/>
<dbReference type="PANTHER" id="PTHR46384:SF1">
    <property type="entry name" value="MOTILE SPERM DOMAIN-CONTAINING PROTEIN 2"/>
    <property type="match status" value="1"/>
</dbReference>
<dbReference type="PANTHER" id="PTHR46384">
    <property type="entry name" value="MOTILE SPERM DOMAIN-CONTAINING PROTEIN 2"/>
    <property type="match status" value="1"/>
</dbReference>
<dbReference type="EMBL" id="CAEY01000446">
    <property type="status" value="NOT_ANNOTATED_CDS"/>
    <property type="molecule type" value="Genomic_DNA"/>
</dbReference>
<dbReference type="GO" id="GO:0140284">
    <property type="term" value="C:endoplasmic reticulum-endosome membrane contact site"/>
    <property type="evidence" value="ECO:0007669"/>
    <property type="project" value="TreeGrafter"/>
</dbReference>
<dbReference type="CDD" id="cd00170">
    <property type="entry name" value="SEC14"/>
    <property type="match status" value="1"/>
</dbReference>
<reference evidence="2" key="2">
    <citation type="submission" date="2015-06" db="UniProtKB">
        <authorList>
            <consortium name="EnsemblMetazoa"/>
        </authorList>
    </citation>
    <scope>IDENTIFICATION</scope>
</reference>
<dbReference type="InterPro" id="IPR001251">
    <property type="entry name" value="CRAL-TRIO_dom"/>
</dbReference>
<dbReference type="AlphaFoldDB" id="T1JR70"/>
<dbReference type="OMA" id="YPPWIEY"/>
<dbReference type="InterPro" id="IPR036865">
    <property type="entry name" value="CRAL-TRIO_dom_sf"/>
</dbReference>
<sequence>MEPSDLKKSIEKLRKAFLDLSDEDQFDARDIKLVKSSDIPCISFLETNSSLSKALETLVKHCQWRKKEHINDLKATDFPAEVFRLGWLYHQGSDLDGHPLMWMRLKVPLGPRSLLLKYFTYSLEVVRNRTLADEIKPAVIYDCRNPSIDINALKELVHIGLNQYPPWIEYIVFLEMSSTFAFFCRAARYFFPKHLRDHVKFMSASQLESLISLDNFPDYMGGKITTIDTPTLQQCPSFSSFAETQKLDKSEIESIQRYFDENIGLKENLNNPECAN</sequence>
<reference evidence="3" key="1">
    <citation type="submission" date="2011-08" db="EMBL/GenBank/DDBJ databases">
        <authorList>
            <person name="Rombauts S."/>
        </authorList>
    </citation>
    <scope>NUCLEOTIDE SEQUENCE</scope>
    <source>
        <strain evidence="3">London</strain>
    </source>
</reference>
<dbReference type="InterPro" id="IPR053012">
    <property type="entry name" value="ER-organelle_contact"/>
</dbReference>
<evidence type="ECO:0000313" key="2">
    <source>
        <dbReference type="EnsemblMetazoa" id="tetur01g05830.1"/>
    </source>
</evidence>
<keyword evidence="3" id="KW-1185">Reference proteome</keyword>
<dbReference type="OrthoDB" id="5831905at2759"/>